<reference evidence="1 2" key="1">
    <citation type="submission" date="2018-08" db="EMBL/GenBank/DDBJ databases">
        <title>Genomic Encyclopedia of Type Strains, Phase IV (KMG-IV): sequencing the most valuable type-strain genomes for metagenomic binning, comparative biology and taxonomic classification.</title>
        <authorList>
            <person name="Goeker M."/>
        </authorList>
    </citation>
    <scope>NUCLEOTIDE SEQUENCE [LARGE SCALE GENOMIC DNA]</scope>
    <source>
        <strain evidence="1 2">DSM 17274</strain>
    </source>
</reference>
<comment type="caution">
    <text evidence="1">The sequence shown here is derived from an EMBL/GenBank/DDBJ whole genome shotgun (WGS) entry which is preliminary data.</text>
</comment>
<organism evidence="1 2">
    <name type="scientific">Jeotgalicoccus halotolerans</name>
    <dbReference type="NCBI Taxonomy" id="157227"/>
    <lineage>
        <taxon>Bacteria</taxon>
        <taxon>Bacillati</taxon>
        <taxon>Bacillota</taxon>
        <taxon>Bacilli</taxon>
        <taxon>Bacillales</taxon>
        <taxon>Staphylococcaceae</taxon>
        <taxon>Jeotgalicoccus</taxon>
    </lineage>
</organism>
<protein>
    <submittedName>
        <fullName evidence="1">Uncharacterized protein</fullName>
    </submittedName>
</protein>
<accession>A0A3E0AVL1</accession>
<name>A0A3E0AVL1_9STAP</name>
<dbReference type="EMBL" id="QUMW01000012">
    <property type="protein sequence ID" value="REG23796.1"/>
    <property type="molecule type" value="Genomic_DNA"/>
</dbReference>
<keyword evidence="2" id="KW-1185">Reference proteome</keyword>
<sequence length="82" mass="8769">MADAIKYDNGERGKNGRALNKISAGYEELAAERGEETVVPSMVDAIRQRQAAGEALSTMEKLIVGQADADDKRNTAAAKESD</sequence>
<dbReference type="RefSeq" id="WP_115885343.1">
    <property type="nucleotide sequence ID" value="NZ_CBCSHX010000006.1"/>
</dbReference>
<proteinExistence type="predicted"/>
<dbReference type="Proteomes" id="UP000257076">
    <property type="component" value="Unassembled WGS sequence"/>
</dbReference>
<evidence type="ECO:0000313" key="2">
    <source>
        <dbReference type="Proteomes" id="UP000257076"/>
    </source>
</evidence>
<dbReference type="AlphaFoldDB" id="A0A3E0AVL1"/>
<evidence type="ECO:0000313" key="1">
    <source>
        <dbReference type="EMBL" id="REG23796.1"/>
    </source>
</evidence>
<gene>
    <name evidence="1" type="ORF">DFR63_1543</name>
</gene>